<feature type="domain" description="SCP" evidence="2">
    <location>
        <begin position="35"/>
        <end position="179"/>
    </location>
</feature>
<dbReference type="EMBL" id="JAVFWL010000002">
    <property type="protein sequence ID" value="KAK6733578.1"/>
    <property type="molecule type" value="Genomic_DNA"/>
</dbReference>
<proteinExistence type="predicted"/>
<dbReference type="InterPro" id="IPR001283">
    <property type="entry name" value="CRISP-related"/>
</dbReference>
<sequence>MWAATWCCIVFLAIVNDAVEAAESFGCRNSLISDEWREMVLNFHNNKRRTVSVGDQVSKNNQKLPAAKKMNKLTWDCNLEREATDGAAKCASYTKAGHGINEKVFAAGNTCNIETKTREVLNEWWDEITTRELVDQKYLDNSGLGDFANMAYWETNAFACSTAKCSDGIRLLCIYNKLGKENDKVLYEKEANANDACNDCPADSPCVDRLCQPKFTITDDSGQCADDGMTNDMTNTALYMHNYYRGLLGTGWAEDKISTYAPLAKAMPQLKYQCDTIAKEAKDRAQACEETPAAPTAPRSQNYLVIKDLSMDKEEALEKAISTWWEELADIGVGSDTTYTGKIAKTLTFYSNMAYDQTTQIGCSVEKCTKKGFILVVCQYDKKISEGEKIYETAKSGEKACSGCSGKKCGTVEGLCAAAP</sequence>
<keyword evidence="1" id="KW-0732">Signal</keyword>
<dbReference type="Pfam" id="PF00188">
    <property type="entry name" value="CAP"/>
    <property type="match status" value="2"/>
</dbReference>
<comment type="caution">
    <text evidence="3">The sequence shown here is derived from an EMBL/GenBank/DDBJ whole genome shotgun (WGS) entry which is preliminary data.</text>
</comment>
<dbReference type="InterPro" id="IPR014044">
    <property type="entry name" value="CAP_dom"/>
</dbReference>
<protein>
    <recommendedName>
        <fullName evidence="2">SCP domain-containing protein</fullName>
    </recommendedName>
</protein>
<name>A0ABR1C810_NECAM</name>
<dbReference type="InterPro" id="IPR035940">
    <property type="entry name" value="CAP_sf"/>
</dbReference>
<dbReference type="Gene3D" id="3.40.33.10">
    <property type="entry name" value="CAP"/>
    <property type="match status" value="2"/>
</dbReference>
<feature type="domain" description="SCP" evidence="2">
    <location>
        <begin position="232"/>
        <end position="387"/>
    </location>
</feature>
<dbReference type="SUPFAM" id="SSF55797">
    <property type="entry name" value="PR-1-like"/>
    <property type="match status" value="2"/>
</dbReference>
<dbReference type="Proteomes" id="UP001303046">
    <property type="component" value="Unassembled WGS sequence"/>
</dbReference>
<gene>
    <name evidence="3" type="primary">Necator_chrII.g5163</name>
    <name evidence="3" type="ORF">RB195_017371</name>
</gene>
<dbReference type="SMART" id="SM00198">
    <property type="entry name" value="SCP"/>
    <property type="match status" value="2"/>
</dbReference>
<keyword evidence="4" id="KW-1185">Reference proteome</keyword>
<accession>A0ABR1C810</accession>
<evidence type="ECO:0000256" key="1">
    <source>
        <dbReference type="SAM" id="SignalP"/>
    </source>
</evidence>
<evidence type="ECO:0000259" key="2">
    <source>
        <dbReference type="SMART" id="SM00198"/>
    </source>
</evidence>
<dbReference type="PANTHER" id="PTHR10334">
    <property type="entry name" value="CYSTEINE-RICH SECRETORY PROTEIN-RELATED"/>
    <property type="match status" value="1"/>
</dbReference>
<evidence type="ECO:0000313" key="4">
    <source>
        <dbReference type="Proteomes" id="UP001303046"/>
    </source>
</evidence>
<evidence type="ECO:0000313" key="3">
    <source>
        <dbReference type="EMBL" id="KAK6733578.1"/>
    </source>
</evidence>
<organism evidence="3 4">
    <name type="scientific">Necator americanus</name>
    <name type="common">Human hookworm</name>
    <dbReference type="NCBI Taxonomy" id="51031"/>
    <lineage>
        <taxon>Eukaryota</taxon>
        <taxon>Metazoa</taxon>
        <taxon>Ecdysozoa</taxon>
        <taxon>Nematoda</taxon>
        <taxon>Chromadorea</taxon>
        <taxon>Rhabditida</taxon>
        <taxon>Rhabditina</taxon>
        <taxon>Rhabditomorpha</taxon>
        <taxon>Strongyloidea</taxon>
        <taxon>Ancylostomatidae</taxon>
        <taxon>Bunostominae</taxon>
        <taxon>Necator</taxon>
    </lineage>
</organism>
<feature type="chain" id="PRO_5045908439" description="SCP domain-containing protein" evidence="1">
    <location>
        <begin position="22"/>
        <end position="420"/>
    </location>
</feature>
<dbReference type="CDD" id="cd05380">
    <property type="entry name" value="CAP_euk"/>
    <property type="match status" value="2"/>
</dbReference>
<reference evidence="3 4" key="1">
    <citation type="submission" date="2023-08" db="EMBL/GenBank/DDBJ databases">
        <title>A Necator americanus chromosomal reference genome.</title>
        <authorList>
            <person name="Ilik V."/>
            <person name="Petrzelkova K.J."/>
            <person name="Pardy F."/>
            <person name="Fuh T."/>
            <person name="Niatou-Singa F.S."/>
            <person name="Gouil Q."/>
            <person name="Baker L."/>
            <person name="Ritchie M.E."/>
            <person name="Jex A.R."/>
            <person name="Gazzola D."/>
            <person name="Li H."/>
            <person name="Toshio Fujiwara R."/>
            <person name="Zhan B."/>
            <person name="Aroian R.V."/>
            <person name="Pafco B."/>
            <person name="Schwarz E.M."/>
        </authorList>
    </citation>
    <scope>NUCLEOTIDE SEQUENCE [LARGE SCALE GENOMIC DNA]</scope>
    <source>
        <strain evidence="3 4">Aroian</strain>
        <tissue evidence="3">Whole animal</tissue>
    </source>
</reference>
<feature type="signal peptide" evidence="1">
    <location>
        <begin position="1"/>
        <end position="21"/>
    </location>
</feature>